<accession>F9W6R3</accession>
<dbReference type="Proteomes" id="UP000000702">
    <property type="component" value="Unassembled WGS sequence"/>
</dbReference>
<protein>
    <submittedName>
        <fullName evidence="1">WGS project CAEQ00000000 data, annotated contig 1510</fullName>
    </submittedName>
</protein>
<reference evidence="1 2" key="2">
    <citation type="journal article" date="2012" name="Proc. Natl. Acad. Sci. U.S.A.">
        <title>Antigenic diversity is generated by distinct evolutionary mechanisms in African trypanosome species.</title>
        <authorList>
            <person name="Jackson A.P."/>
            <person name="Berry A."/>
            <person name="Aslett M."/>
            <person name="Allison H.C."/>
            <person name="Burton P."/>
            <person name="Vavrova-Anderson J."/>
            <person name="Brown R."/>
            <person name="Browne H."/>
            <person name="Corton N."/>
            <person name="Hauser H."/>
            <person name="Gamble J."/>
            <person name="Gilderthorp R."/>
            <person name="Marcello L."/>
            <person name="McQuillan J."/>
            <person name="Otto T.D."/>
            <person name="Quail M.A."/>
            <person name="Sanders M.J."/>
            <person name="van Tonder A."/>
            <person name="Ginger M.L."/>
            <person name="Field M.C."/>
            <person name="Barry J.D."/>
            <person name="Hertz-Fowler C."/>
            <person name="Berriman M."/>
        </authorList>
    </citation>
    <scope>NUCLEOTIDE SEQUENCE [LARGE SCALE GENOMIC DNA]</scope>
    <source>
        <strain evidence="1 2">IL3000</strain>
    </source>
</reference>
<sequence>MAPLGDAWDSLPLQADGNVVFASFITLLSPNGDGVKRTGPPTSVVSGERDDAIVCVLASRDVVFFDFMGEGGIPREVQRFCGPPPLCVSRFMRTPVSSSAFCASLLPLDVSYMCRVQVASGGVPSSGAGAGSAGPVYLRGVVGTSDGRVDVFSEHGYVFGFVACDGPVVAVRPIYNVSVHCGENPAPPDEGGDQGRPLELATANLGFVTASADGVVYVWQRDSTMLKPTVLDRSAFLSRTVCWQAVQPSSRDWLLNGAATPRTPFVLYTTPGLASELRVRSAVTFDDVESRVQLPGGFATRTTAIASDEKAALVARGRNVYQVTFADASCVDVFEADSNVVGLHMSCGGGDILAAACDVRGTVYLLSKTPVCVCGRYRAAGGGPVQSVSLHAASRLLTIVGGNGKAEVVMAPENPDNAGAAPATTVLQCLVSLRRRDGDGAAAPGASE</sequence>
<dbReference type="OMA" id="VMAPENP"/>
<name>F9W6R3_TRYCI</name>
<evidence type="ECO:0000313" key="1">
    <source>
        <dbReference type="EMBL" id="CCD12870.1"/>
    </source>
</evidence>
<organism evidence="1 2">
    <name type="scientific">Trypanosoma congolense (strain IL3000)</name>
    <dbReference type="NCBI Taxonomy" id="1068625"/>
    <lineage>
        <taxon>Eukaryota</taxon>
        <taxon>Discoba</taxon>
        <taxon>Euglenozoa</taxon>
        <taxon>Kinetoplastea</taxon>
        <taxon>Metakinetoplastina</taxon>
        <taxon>Trypanosomatida</taxon>
        <taxon>Trypanosomatidae</taxon>
        <taxon>Trypanosoma</taxon>
        <taxon>Nannomonas</taxon>
    </lineage>
</organism>
<dbReference type="EMBL" id="CAEQ01000919">
    <property type="protein sequence ID" value="CCD12870.1"/>
    <property type="molecule type" value="Genomic_DNA"/>
</dbReference>
<keyword evidence="2" id="KW-1185">Reference proteome</keyword>
<reference evidence="2" key="1">
    <citation type="submission" date="2011-07" db="EMBL/GenBank/DDBJ databases">
        <title>Divergent evolution of antigenic variation in African trypanosomes.</title>
        <authorList>
            <person name="Jackson A.P."/>
            <person name="Berry A."/>
            <person name="Allison H.C."/>
            <person name="Burton P."/>
            <person name="Anderson J."/>
            <person name="Aslett M."/>
            <person name="Brown R."/>
            <person name="Corton N."/>
            <person name="Harris D."/>
            <person name="Hauser H."/>
            <person name="Gamble J."/>
            <person name="Gilderthorp R."/>
            <person name="McQuillan J."/>
            <person name="Quail M.A."/>
            <person name="Sanders M."/>
            <person name="Van Tonder A."/>
            <person name="Ginger M.L."/>
            <person name="Donelson J.E."/>
            <person name="Field M.C."/>
            <person name="Barry J.D."/>
            <person name="Berriman M."/>
            <person name="Hertz-Fowler C."/>
        </authorList>
    </citation>
    <scope>NUCLEOTIDE SEQUENCE [LARGE SCALE GENOMIC DNA]</scope>
    <source>
        <strain evidence="2">IL3000</strain>
    </source>
</reference>
<dbReference type="AlphaFoldDB" id="F9W6R3"/>
<comment type="caution">
    <text evidence="1">The sequence shown here is derived from an EMBL/GenBank/DDBJ whole genome shotgun (WGS) entry which is preliminary data.</text>
</comment>
<proteinExistence type="predicted"/>
<dbReference type="InterPro" id="IPR036322">
    <property type="entry name" value="WD40_repeat_dom_sf"/>
</dbReference>
<evidence type="ECO:0000313" key="2">
    <source>
        <dbReference type="Proteomes" id="UP000000702"/>
    </source>
</evidence>
<dbReference type="VEuPathDB" id="TriTrypDB:TcIL3000_0_37090"/>
<gene>
    <name evidence="1" type="ORF">TCIL3000_0_37090</name>
</gene>
<dbReference type="SUPFAM" id="SSF50978">
    <property type="entry name" value="WD40 repeat-like"/>
    <property type="match status" value="1"/>
</dbReference>